<dbReference type="InterPro" id="IPR000620">
    <property type="entry name" value="EamA_dom"/>
</dbReference>
<evidence type="ECO:0000313" key="8">
    <source>
        <dbReference type="EMBL" id="NOL60778.1"/>
    </source>
</evidence>
<dbReference type="Proteomes" id="UP000546917">
    <property type="component" value="Unassembled WGS sequence"/>
</dbReference>
<feature type="domain" description="EamA" evidence="7">
    <location>
        <begin position="147"/>
        <end position="282"/>
    </location>
</feature>
<feature type="transmembrane region" description="Helical" evidence="6">
    <location>
        <begin position="179"/>
        <end position="201"/>
    </location>
</feature>
<feature type="domain" description="EamA" evidence="7">
    <location>
        <begin position="7"/>
        <end position="137"/>
    </location>
</feature>
<sequence length="296" mass="32973">MGKQADILLFAIMVISWSINYPVIKIALNYTGPFTLLFYRILFSSIFIYIIFRPKLHLRITRAEIIPLFILSLLNVLIWMELWFLAETTISASLTSIIIYTYPIISTLMAIVFLKEQYNKYVFLGIGIGFAGLLVIFSNSLLSGFKPGIIIALLGAIVWAIGTIYFMKYHVKRDRESTNFFQMGFALLPSLLIAGIATPSISIFEPSLILILLVLIIAIPGTAVAYFAFLHLNRKYGVSTVSSFLFLVPALSVVFSIIILNEIPSFYEIIGLALVGIGIYFSARGTKIKASAKPVS</sequence>
<feature type="transmembrane region" description="Helical" evidence="6">
    <location>
        <begin position="121"/>
        <end position="142"/>
    </location>
</feature>
<reference evidence="8 9" key="1">
    <citation type="submission" date="2020-05" db="EMBL/GenBank/DDBJ databases">
        <authorList>
            <person name="Zhang R."/>
        </authorList>
    </citation>
    <scope>NUCLEOTIDE SEQUENCE [LARGE SCALE GENOMIC DNA]</scope>
    <source>
        <strain evidence="8 9">DSM 28986</strain>
    </source>
</reference>
<keyword evidence="5 6" id="KW-0472">Membrane</keyword>
<keyword evidence="3 6" id="KW-0812">Transmembrane</keyword>
<evidence type="ECO:0000256" key="6">
    <source>
        <dbReference type="SAM" id="Phobius"/>
    </source>
</evidence>
<gene>
    <name evidence="8" type="ORF">HLB00_08050</name>
</gene>
<organism evidence="8 9">
    <name type="scientific">Ferroplasma acidiphilum</name>
    <dbReference type="NCBI Taxonomy" id="74969"/>
    <lineage>
        <taxon>Archaea</taxon>
        <taxon>Methanobacteriati</taxon>
        <taxon>Thermoplasmatota</taxon>
        <taxon>Thermoplasmata</taxon>
        <taxon>Thermoplasmatales</taxon>
        <taxon>Ferroplasmaceae</taxon>
        <taxon>Ferroplasma</taxon>
    </lineage>
</organism>
<dbReference type="PANTHER" id="PTHR32322:SF18">
    <property type="entry name" value="S-ADENOSYLMETHIONINE_S-ADENOSYLHOMOCYSTEINE TRANSPORTER"/>
    <property type="match status" value="1"/>
</dbReference>
<dbReference type="SUPFAM" id="SSF103481">
    <property type="entry name" value="Multidrug resistance efflux transporter EmrE"/>
    <property type="match status" value="2"/>
</dbReference>
<feature type="transmembrane region" description="Helical" evidence="6">
    <location>
        <begin position="92"/>
        <end position="114"/>
    </location>
</feature>
<feature type="transmembrane region" description="Helical" evidence="6">
    <location>
        <begin position="7"/>
        <end position="28"/>
    </location>
</feature>
<dbReference type="RefSeq" id="WP_171481900.1">
    <property type="nucleotide sequence ID" value="NZ_CP133600.1"/>
</dbReference>
<dbReference type="AlphaFoldDB" id="A0A7K4FR27"/>
<dbReference type="Pfam" id="PF00892">
    <property type="entry name" value="EamA"/>
    <property type="match status" value="2"/>
</dbReference>
<keyword evidence="2" id="KW-1003">Cell membrane</keyword>
<evidence type="ECO:0000256" key="3">
    <source>
        <dbReference type="ARBA" id="ARBA00022692"/>
    </source>
</evidence>
<evidence type="ECO:0000256" key="2">
    <source>
        <dbReference type="ARBA" id="ARBA00022475"/>
    </source>
</evidence>
<dbReference type="InterPro" id="IPR050638">
    <property type="entry name" value="AA-Vitamin_Transporters"/>
</dbReference>
<feature type="transmembrane region" description="Helical" evidence="6">
    <location>
        <begin position="266"/>
        <end position="283"/>
    </location>
</feature>
<protein>
    <submittedName>
        <fullName evidence="8">DMT family transporter</fullName>
    </submittedName>
</protein>
<comment type="subcellular location">
    <subcellularLocation>
        <location evidence="1">Cell membrane</location>
        <topology evidence="1">Multi-pass membrane protein</topology>
    </subcellularLocation>
</comment>
<dbReference type="InterPro" id="IPR037185">
    <property type="entry name" value="EmrE-like"/>
</dbReference>
<evidence type="ECO:0000256" key="5">
    <source>
        <dbReference type="ARBA" id="ARBA00023136"/>
    </source>
</evidence>
<feature type="transmembrane region" description="Helical" evidence="6">
    <location>
        <begin position="64"/>
        <end position="86"/>
    </location>
</feature>
<evidence type="ECO:0000259" key="7">
    <source>
        <dbReference type="Pfam" id="PF00892"/>
    </source>
</evidence>
<feature type="transmembrane region" description="Helical" evidence="6">
    <location>
        <begin position="207"/>
        <end position="229"/>
    </location>
</feature>
<evidence type="ECO:0000256" key="4">
    <source>
        <dbReference type="ARBA" id="ARBA00022989"/>
    </source>
</evidence>
<evidence type="ECO:0000313" key="9">
    <source>
        <dbReference type="Proteomes" id="UP000546917"/>
    </source>
</evidence>
<feature type="transmembrane region" description="Helical" evidence="6">
    <location>
        <begin position="148"/>
        <end position="167"/>
    </location>
</feature>
<feature type="transmembrane region" description="Helical" evidence="6">
    <location>
        <begin position="34"/>
        <end position="52"/>
    </location>
</feature>
<evidence type="ECO:0000256" key="1">
    <source>
        <dbReference type="ARBA" id="ARBA00004651"/>
    </source>
</evidence>
<keyword evidence="4 6" id="KW-1133">Transmembrane helix</keyword>
<dbReference type="EMBL" id="JABGBP010000298">
    <property type="protein sequence ID" value="NOL60778.1"/>
    <property type="molecule type" value="Genomic_DNA"/>
</dbReference>
<name>A0A7K4FR27_9ARCH</name>
<comment type="caution">
    <text evidence="8">The sequence shown here is derived from an EMBL/GenBank/DDBJ whole genome shotgun (WGS) entry which is preliminary data.</text>
</comment>
<accession>A0A7K4FR27</accession>
<dbReference type="GO" id="GO:0005886">
    <property type="term" value="C:plasma membrane"/>
    <property type="evidence" value="ECO:0007669"/>
    <property type="project" value="UniProtKB-SubCell"/>
</dbReference>
<proteinExistence type="predicted"/>
<dbReference type="GeneID" id="84218402"/>
<dbReference type="PANTHER" id="PTHR32322">
    <property type="entry name" value="INNER MEMBRANE TRANSPORTER"/>
    <property type="match status" value="1"/>
</dbReference>
<feature type="transmembrane region" description="Helical" evidence="6">
    <location>
        <begin position="241"/>
        <end position="260"/>
    </location>
</feature>